<dbReference type="SMART" id="SM00507">
    <property type="entry name" value="HNHc"/>
    <property type="match status" value="1"/>
</dbReference>
<evidence type="ECO:0000313" key="3">
    <source>
        <dbReference type="Proteomes" id="UP000633509"/>
    </source>
</evidence>
<dbReference type="InterPro" id="IPR025938">
    <property type="entry name" value="RRXRR_dom"/>
</dbReference>
<dbReference type="PANTHER" id="PTHR33877">
    <property type="entry name" value="SLL1193 PROTEIN"/>
    <property type="match status" value="1"/>
</dbReference>
<comment type="caution">
    <text evidence="2">The sequence shown here is derived from an EMBL/GenBank/DDBJ whole genome shotgun (WGS) entry which is preliminary data.</text>
</comment>
<dbReference type="NCBIfam" id="NF040563">
    <property type="entry name" value="guided_IscB"/>
    <property type="match status" value="1"/>
</dbReference>
<name>A0ABR9LWV9_9ACTN</name>
<evidence type="ECO:0000313" key="2">
    <source>
        <dbReference type="EMBL" id="MBE1584830.1"/>
    </source>
</evidence>
<gene>
    <name evidence="2" type="ORF">H4W80_003088</name>
</gene>
<feature type="domain" description="HNH nuclease" evidence="1">
    <location>
        <begin position="186"/>
        <end position="237"/>
    </location>
</feature>
<evidence type="ECO:0000259" key="1">
    <source>
        <dbReference type="SMART" id="SM00507"/>
    </source>
</evidence>
<keyword evidence="3" id="KW-1185">Reference proteome</keyword>
<dbReference type="RefSeq" id="WP_192785683.1">
    <property type="nucleotide sequence ID" value="NZ_JADBEK010000001.1"/>
</dbReference>
<keyword evidence="2" id="KW-0378">Hydrolase</keyword>
<dbReference type="Gene3D" id="1.10.30.50">
    <property type="match status" value="1"/>
</dbReference>
<dbReference type="Pfam" id="PF14239">
    <property type="entry name" value="RRXRR"/>
    <property type="match status" value="1"/>
</dbReference>
<reference evidence="2 3" key="1">
    <citation type="submission" date="2020-10" db="EMBL/GenBank/DDBJ databases">
        <title>Sequencing the genomes of 1000 actinobacteria strains.</title>
        <authorList>
            <person name="Klenk H.-P."/>
        </authorList>
    </citation>
    <scope>NUCLEOTIDE SEQUENCE [LARGE SCALE GENOMIC DNA]</scope>
    <source>
        <strain evidence="2 3">DSM 43173</strain>
    </source>
</reference>
<dbReference type="CDD" id="cd00085">
    <property type="entry name" value="HNHc"/>
    <property type="match status" value="1"/>
</dbReference>
<dbReference type="InterPro" id="IPR052892">
    <property type="entry name" value="NA-targeting_endonuclease"/>
</dbReference>
<sequence>MFVLDKRGRPLQPCTSARARQLLKKGRAAVHRRTPFVIRLKDRTIDESEVDGVELGTDPGSRHTGVAVFTAKAGERRARYAIRLDHRGAQIRRKMGQRAAYRRGRRSRNLRYRKPRFANRTRPQGWLPPSLRHRVATTVSWIDRLCRWAPVRAVHLERVAFDTHALSAGRSLDGAEYQHGTLHGAEVREYLLAKWGRRCAYCGLSDVPLNLDHIHPRSLGGSDRVSNLTLACVPCNQAKGNQLVEDFLARKPKLLAAILAQAKVPLRDAAAVQSTRWALWQELDARLPTHVASGGRTKWNRTRNRLPKSHTLDALAVGKLDTVTETVSAVLVAGCAGRGTHTRTRTDRHGFPRLRLPRQKRFFGYATGDLVTALVPTGKKQGTYTGRVAVRASGYFNVTTAHGTVEDLNHRHVRLLQRGDGYAYTFRNESSRPEAVFSPA</sequence>
<keyword evidence="2" id="KW-0255">Endonuclease</keyword>
<protein>
    <submittedName>
        <fullName evidence="2">5-methylcytosine-specific restriction endonuclease McrA</fullName>
    </submittedName>
</protein>
<dbReference type="EMBL" id="JADBEK010000001">
    <property type="protein sequence ID" value="MBE1584830.1"/>
    <property type="molecule type" value="Genomic_DNA"/>
</dbReference>
<dbReference type="Pfam" id="PF01844">
    <property type="entry name" value="HNH"/>
    <property type="match status" value="1"/>
</dbReference>
<dbReference type="GO" id="GO:0004519">
    <property type="term" value="F:endonuclease activity"/>
    <property type="evidence" value="ECO:0007669"/>
    <property type="project" value="UniProtKB-KW"/>
</dbReference>
<dbReference type="PANTHER" id="PTHR33877:SF2">
    <property type="entry name" value="OS07G0170200 PROTEIN"/>
    <property type="match status" value="1"/>
</dbReference>
<proteinExistence type="predicted"/>
<dbReference type="InterPro" id="IPR047693">
    <property type="entry name" value="RNA-guided_IscB-like"/>
</dbReference>
<dbReference type="InterPro" id="IPR003615">
    <property type="entry name" value="HNH_nuc"/>
</dbReference>
<dbReference type="Proteomes" id="UP000633509">
    <property type="component" value="Unassembled WGS sequence"/>
</dbReference>
<accession>A0ABR9LWV9</accession>
<dbReference type="InterPro" id="IPR002711">
    <property type="entry name" value="HNH"/>
</dbReference>
<keyword evidence="2" id="KW-0540">Nuclease</keyword>
<organism evidence="2 3">
    <name type="scientific">Nonomuraea angiospora</name>
    <dbReference type="NCBI Taxonomy" id="46172"/>
    <lineage>
        <taxon>Bacteria</taxon>
        <taxon>Bacillati</taxon>
        <taxon>Actinomycetota</taxon>
        <taxon>Actinomycetes</taxon>
        <taxon>Streptosporangiales</taxon>
        <taxon>Streptosporangiaceae</taxon>
        <taxon>Nonomuraea</taxon>
    </lineage>
</organism>